<dbReference type="AlphaFoldDB" id="A0A1T4XAL2"/>
<dbReference type="Proteomes" id="UP000189735">
    <property type="component" value="Unassembled WGS sequence"/>
</dbReference>
<feature type="transmembrane region" description="Helical" evidence="1">
    <location>
        <begin position="119"/>
        <end position="137"/>
    </location>
</feature>
<dbReference type="Proteomes" id="UP000032503">
    <property type="component" value="Unassembled WGS sequence"/>
</dbReference>
<dbReference type="InterPro" id="IPR049713">
    <property type="entry name" value="Pr6Pr-like"/>
</dbReference>
<proteinExistence type="predicted"/>
<evidence type="ECO:0000313" key="5">
    <source>
        <dbReference type="Proteomes" id="UP000189735"/>
    </source>
</evidence>
<feature type="transmembrane region" description="Helical" evidence="1">
    <location>
        <begin position="7"/>
        <end position="31"/>
    </location>
</feature>
<organism evidence="3 5">
    <name type="scientific">Agreia bicolorata</name>
    <dbReference type="NCBI Taxonomy" id="110935"/>
    <lineage>
        <taxon>Bacteria</taxon>
        <taxon>Bacillati</taxon>
        <taxon>Actinomycetota</taxon>
        <taxon>Actinomycetes</taxon>
        <taxon>Micrococcales</taxon>
        <taxon>Microbacteriaceae</taxon>
        <taxon>Agreia</taxon>
    </lineage>
</organism>
<dbReference type="EMBL" id="JYFC01000001">
    <property type="protein sequence ID" value="KJC65540.1"/>
    <property type="molecule type" value="Genomic_DNA"/>
</dbReference>
<dbReference type="EMBL" id="FUYG01000002">
    <property type="protein sequence ID" value="SKA86634.1"/>
    <property type="molecule type" value="Genomic_DNA"/>
</dbReference>
<dbReference type="RefSeq" id="WP_044438738.1">
    <property type="nucleotide sequence ID" value="NZ_FUYG01000002.1"/>
</dbReference>
<sequence>MRILFAVLRTVVAVAIIAAIVGQLITSLAFWSSRDVTNVGSNIVNFFSFFTIESNIAAIVVLAIGAYVLIARRGADPEWFQVTRAAVVTYMVVTGIVYNLLLRGIELPQGATLEWSNEILHAVAPAYLLIDWILAPGRRPLGARRIGIVLIYPLAWVVYTLVRAPFVVDQVASTDYWYPYPFLNPNTSPQGYVSVAFYVVLIAAVIGLTAAGVLWISRRWPRAAAETRQAS</sequence>
<feature type="transmembrane region" description="Helical" evidence="1">
    <location>
        <begin position="43"/>
        <end position="70"/>
    </location>
</feature>
<feature type="transmembrane region" description="Helical" evidence="1">
    <location>
        <begin position="82"/>
        <end position="99"/>
    </location>
</feature>
<keyword evidence="1" id="KW-0472">Membrane</keyword>
<name>A0A1T4XAL2_9MICO</name>
<evidence type="ECO:0000313" key="3">
    <source>
        <dbReference type="EMBL" id="SKA86634.1"/>
    </source>
</evidence>
<reference evidence="2" key="2">
    <citation type="submission" date="2015-02" db="EMBL/GenBank/DDBJ databases">
        <authorList>
            <person name="Vasilyev I.Y."/>
            <person name="Siniagina M.N."/>
            <person name="Malanin S.Y."/>
            <person name="Boulygina E.A."/>
            <person name="Grygoryeva T.V."/>
            <person name="Yarullina D.R."/>
            <person name="Ilinskaya O.N."/>
        </authorList>
    </citation>
    <scope>NUCLEOTIDE SEQUENCE</scope>
    <source>
        <strain evidence="2">VKM Ac-1804</strain>
    </source>
</reference>
<gene>
    <name evidence="3" type="ORF">SAMN06295879_0945</name>
    <name evidence="2" type="ORF">TZ00_01470</name>
</gene>
<keyword evidence="1" id="KW-1133">Transmembrane helix</keyword>
<evidence type="ECO:0000256" key="1">
    <source>
        <dbReference type="SAM" id="Phobius"/>
    </source>
</evidence>
<feature type="transmembrane region" description="Helical" evidence="1">
    <location>
        <begin position="192"/>
        <end position="216"/>
    </location>
</feature>
<reference evidence="5" key="3">
    <citation type="submission" date="2017-02" db="EMBL/GenBank/DDBJ databases">
        <authorList>
            <person name="Varghese N."/>
            <person name="Submissions S."/>
        </authorList>
    </citation>
    <scope>NUCLEOTIDE SEQUENCE [LARGE SCALE GENOMIC DNA]</scope>
    <source>
        <strain evidence="5">VKM Ac-2052</strain>
    </source>
</reference>
<accession>A0A1T4XAL2</accession>
<dbReference type="NCBIfam" id="NF038065">
    <property type="entry name" value="Pr6Pr"/>
    <property type="match status" value="1"/>
</dbReference>
<evidence type="ECO:0000313" key="4">
    <source>
        <dbReference type="Proteomes" id="UP000032503"/>
    </source>
</evidence>
<keyword evidence="1" id="KW-0812">Transmembrane</keyword>
<keyword evidence="4" id="KW-1185">Reference proteome</keyword>
<feature type="transmembrane region" description="Helical" evidence="1">
    <location>
        <begin position="149"/>
        <end position="172"/>
    </location>
</feature>
<protein>
    <submittedName>
        <fullName evidence="2">Integral membrane protein</fullName>
    </submittedName>
</protein>
<reference evidence="2 4" key="1">
    <citation type="journal article" date="2001" name="Int. J. Syst. Evol. Microbiol.">
        <title>Agreia bicolorata gen. nov., sp. nov., to accommodate actinobacteria isolated from narrow reed grass infected by the nematode Heteroanguina graminophila.</title>
        <authorList>
            <person name="Evtushenko L.I."/>
            <person name="Dorofeeva L.V."/>
            <person name="Dobrovolskaya T.G."/>
            <person name="Streshinskaya G.M."/>
            <person name="Subbotin S.A."/>
            <person name="Tiedje J.M."/>
        </authorList>
    </citation>
    <scope>NUCLEOTIDE SEQUENCE [LARGE SCALE GENOMIC DNA]</scope>
    <source>
        <strain evidence="2 4">VKM Ac-1804</strain>
    </source>
</reference>
<reference evidence="3" key="4">
    <citation type="submission" date="2017-02" db="EMBL/GenBank/DDBJ databases">
        <authorList>
            <person name="Peterson S.W."/>
        </authorList>
    </citation>
    <scope>NUCLEOTIDE SEQUENCE [LARGE SCALE GENOMIC DNA]</scope>
    <source>
        <strain evidence="3">VKM Ac-2052</strain>
    </source>
</reference>
<evidence type="ECO:0000313" key="2">
    <source>
        <dbReference type="EMBL" id="KJC65540.1"/>
    </source>
</evidence>